<accession>A0A841FHZ8</accession>
<organism evidence="1 2">
    <name type="scientific">Phytomonospora endophytica</name>
    <dbReference type="NCBI Taxonomy" id="714109"/>
    <lineage>
        <taxon>Bacteria</taxon>
        <taxon>Bacillati</taxon>
        <taxon>Actinomycetota</taxon>
        <taxon>Actinomycetes</taxon>
        <taxon>Micromonosporales</taxon>
        <taxon>Micromonosporaceae</taxon>
        <taxon>Phytomonospora</taxon>
    </lineage>
</organism>
<reference evidence="1 2" key="1">
    <citation type="submission" date="2020-08" db="EMBL/GenBank/DDBJ databases">
        <title>Genomic Encyclopedia of Type Strains, Phase IV (KMG-IV): sequencing the most valuable type-strain genomes for metagenomic binning, comparative biology and taxonomic classification.</title>
        <authorList>
            <person name="Goeker M."/>
        </authorList>
    </citation>
    <scope>NUCLEOTIDE SEQUENCE [LARGE SCALE GENOMIC DNA]</scope>
    <source>
        <strain evidence="1 2">YIM 65646</strain>
    </source>
</reference>
<evidence type="ECO:0000313" key="1">
    <source>
        <dbReference type="EMBL" id="MBB6036971.1"/>
    </source>
</evidence>
<dbReference type="EMBL" id="JACHGT010000010">
    <property type="protein sequence ID" value="MBB6036971.1"/>
    <property type="molecule type" value="Genomic_DNA"/>
</dbReference>
<proteinExistence type="predicted"/>
<evidence type="ECO:0000313" key="2">
    <source>
        <dbReference type="Proteomes" id="UP000548476"/>
    </source>
</evidence>
<dbReference type="RefSeq" id="WP_184789793.1">
    <property type="nucleotide sequence ID" value="NZ_BONT01000056.1"/>
</dbReference>
<comment type="caution">
    <text evidence="1">The sequence shown here is derived from an EMBL/GenBank/DDBJ whole genome shotgun (WGS) entry which is preliminary data.</text>
</comment>
<name>A0A841FHZ8_9ACTN</name>
<sequence>MADRNVRARMLVTRNVSGTPGPESKLTLWWLGDRFHVRDEAGRAFHDVATDVVAPRGLGFIPRTIEDLMNVRLPLKGRMDCFGALGVAEGTITEPWGEKWKARTDRISPVAGQLFPAGLESVRPSGHERFLNRDCVEYTTHREGTDGGRQYRSKVRLLVAGPYVLLREVTDEGGPMRLRAEVTALDEGVVTEADVKA</sequence>
<dbReference type="AlphaFoldDB" id="A0A841FHZ8"/>
<dbReference type="Proteomes" id="UP000548476">
    <property type="component" value="Unassembled WGS sequence"/>
</dbReference>
<protein>
    <submittedName>
        <fullName evidence="1">Uncharacterized protein</fullName>
    </submittedName>
</protein>
<keyword evidence="2" id="KW-1185">Reference proteome</keyword>
<gene>
    <name evidence="1" type="ORF">HNR73_004844</name>
</gene>